<dbReference type="InterPro" id="IPR036265">
    <property type="entry name" value="HIT-like_sf"/>
</dbReference>
<evidence type="ECO:0000313" key="2">
    <source>
        <dbReference type="EMBL" id="VFJ42592.1"/>
    </source>
</evidence>
<feature type="domain" description="TIR" evidence="1">
    <location>
        <begin position="1"/>
        <end position="139"/>
    </location>
</feature>
<organism evidence="2">
    <name type="scientific">Candidatus Kentrum sp. DK</name>
    <dbReference type="NCBI Taxonomy" id="2126562"/>
    <lineage>
        <taxon>Bacteria</taxon>
        <taxon>Pseudomonadati</taxon>
        <taxon>Pseudomonadota</taxon>
        <taxon>Gammaproteobacteria</taxon>
        <taxon>Candidatus Kentrum</taxon>
    </lineage>
</organism>
<dbReference type="Pfam" id="PF13676">
    <property type="entry name" value="TIR_2"/>
    <property type="match status" value="1"/>
</dbReference>
<dbReference type="Gene3D" id="3.40.50.10140">
    <property type="entry name" value="Toll/interleukin-1 receptor homology (TIR) domain"/>
    <property type="match status" value="1"/>
</dbReference>
<dbReference type="EMBL" id="CAADEX010000002">
    <property type="protein sequence ID" value="VFJ42592.1"/>
    <property type="molecule type" value="Genomic_DNA"/>
</dbReference>
<dbReference type="Gene3D" id="3.30.428.10">
    <property type="entry name" value="HIT-like"/>
    <property type="match status" value="1"/>
</dbReference>
<name>A0A450RU15_9GAMM</name>
<dbReference type="SUPFAM" id="SSF52200">
    <property type="entry name" value="Toll/Interleukin receptor TIR domain"/>
    <property type="match status" value="1"/>
</dbReference>
<dbReference type="SUPFAM" id="SSF54197">
    <property type="entry name" value="HIT-like"/>
    <property type="match status" value="1"/>
</dbReference>
<dbReference type="InterPro" id="IPR035897">
    <property type="entry name" value="Toll_tir_struct_dom_sf"/>
</dbReference>
<proteinExistence type="predicted"/>
<evidence type="ECO:0000259" key="1">
    <source>
        <dbReference type="PROSITE" id="PS50104"/>
    </source>
</evidence>
<accession>A0A450RU15</accession>
<sequence length="622" mass="71258">MRVECFISYSREDKNILEQMVSLLKNEGIDPWWDEKISPTANNFTQDFTQEIKDAITNSQCFLVIWTKTSVSSDWVRGETQYIRDIREDVDKGEDRVVPIAIDNPDIPPPHNVNQQVRITLGSGSSISEEDKKKILSAVKSKIRIIGKNEHIIHPHPLGEPWGCQDLAIEGPVPGTNLLSSFRPCGSSGIFLVMHLDTTDGWVHEDIPDALRRHEIHKSKPDSSYKKDNNTFLKIQNDVYFINDPIRPYSIQIGGIRSTRPHAKPGIIKGNITKRDLNLLPIGEHWLSLTLAEILTNEDSLRELLQRVDNYIKEGKTEFSRVREAIARNPFSPMEIQTAHCLFCDNLFKNKRQLYKKEEYGTTIISNDFPFGPYFHYITILDEPIHAWEDTEYRHLLGLNRVAHEYLSDKNNLSKAIGIEYGFNSTVRHLVLGTRTHSSAGASIPHIHKQIWGMAPHTANLAERLITVSEAYSNINIDYQGCYIDALRHADYVVWEDDLVVLYVPYGQCSLHELQIMVLRPCGTFIELTGEEVTSVSKAEFIIFRLYKELGITSFNSILITKLFNEKRAPTFRLVQAFVTREIDLAVSELSMLYVVDQHPNESKNEIKKIFKAIEDDVLSRW</sequence>
<dbReference type="GO" id="GO:0007165">
    <property type="term" value="P:signal transduction"/>
    <property type="evidence" value="ECO:0007669"/>
    <property type="project" value="InterPro"/>
</dbReference>
<dbReference type="AlphaFoldDB" id="A0A450RU15"/>
<protein>
    <submittedName>
        <fullName evidence="2">TIR domain-containing protein</fullName>
    </submittedName>
</protein>
<gene>
    <name evidence="2" type="ORF">BECKDK2373B_GA0170837_100215</name>
</gene>
<dbReference type="InterPro" id="IPR000157">
    <property type="entry name" value="TIR_dom"/>
</dbReference>
<reference evidence="2" key="1">
    <citation type="submission" date="2019-02" db="EMBL/GenBank/DDBJ databases">
        <authorList>
            <person name="Gruber-Vodicka R. H."/>
            <person name="Seah K. B. B."/>
        </authorList>
    </citation>
    <scope>NUCLEOTIDE SEQUENCE</scope>
    <source>
        <strain evidence="2">BECK_DK47</strain>
    </source>
</reference>
<dbReference type="PROSITE" id="PS50104">
    <property type="entry name" value="TIR"/>
    <property type="match status" value="1"/>
</dbReference>